<reference evidence="1 2" key="1">
    <citation type="submission" date="2023-11" db="EMBL/GenBank/DDBJ databases">
        <title>Halocaridina rubra genome assembly.</title>
        <authorList>
            <person name="Smith C."/>
        </authorList>
    </citation>
    <scope>NUCLEOTIDE SEQUENCE [LARGE SCALE GENOMIC DNA]</scope>
    <source>
        <strain evidence="1">EP-1</strain>
        <tissue evidence="1">Whole</tissue>
    </source>
</reference>
<dbReference type="EMBL" id="JAXCGZ010020961">
    <property type="protein sequence ID" value="KAK7063075.1"/>
    <property type="molecule type" value="Genomic_DNA"/>
</dbReference>
<comment type="caution">
    <text evidence="1">The sequence shown here is derived from an EMBL/GenBank/DDBJ whole genome shotgun (WGS) entry which is preliminary data.</text>
</comment>
<dbReference type="Proteomes" id="UP001381693">
    <property type="component" value="Unassembled WGS sequence"/>
</dbReference>
<feature type="non-terminal residue" evidence="1">
    <location>
        <position position="1"/>
    </location>
</feature>
<evidence type="ECO:0000313" key="1">
    <source>
        <dbReference type="EMBL" id="KAK7063075.1"/>
    </source>
</evidence>
<gene>
    <name evidence="1" type="ORF">SK128_020339</name>
</gene>
<organism evidence="1 2">
    <name type="scientific">Halocaridina rubra</name>
    <name type="common">Hawaiian red shrimp</name>
    <dbReference type="NCBI Taxonomy" id="373956"/>
    <lineage>
        <taxon>Eukaryota</taxon>
        <taxon>Metazoa</taxon>
        <taxon>Ecdysozoa</taxon>
        <taxon>Arthropoda</taxon>
        <taxon>Crustacea</taxon>
        <taxon>Multicrustacea</taxon>
        <taxon>Malacostraca</taxon>
        <taxon>Eumalacostraca</taxon>
        <taxon>Eucarida</taxon>
        <taxon>Decapoda</taxon>
        <taxon>Pleocyemata</taxon>
        <taxon>Caridea</taxon>
        <taxon>Atyoidea</taxon>
        <taxon>Atyidae</taxon>
        <taxon>Halocaridina</taxon>
    </lineage>
</organism>
<evidence type="ECO:0000313" key="2">
    <source>
        <dbReference type="Proteomes" id="UP001381693"/>
    </source>
</evidence>
<dbReference type="AlphaFoldDB" id="A0AAN8WL27"/>
<feature type="non-terminal residue" evidence="1">
    <location>
        <position position="63"/>
    </location>
</feature>
<protein>
    <submittedName>
        <fullName evidence="1">Uncharacterized protein</fullName>
    </submittedName>
</protein>
<sequence>TCHAGPLATISCSSSRFSQERGHSVRLTTESDFYFYNHGDHGSEMVRCLDSGTYKPAIEPSRG</sequence>
<name>A0AAN8WL27_HALRR</name>
<keyword evidence="2" id="KW-1185">Reference proteome</keyword>
<accession>A0AAN8WL27</accession>
<proteinExistence type="predicted"/>